<evidence type="ECO:0000313" key="2">
    <source>
        <dbReference type="Proteomes" id="UP000031666"/>
    </source>
</evidence>
<dbReference type="Proteomes" id="UP000031666">
    <property type="component" value="Unassembled WGS sequence"/>
</dbReference>
<gene>
    <name evidence="1" type="ORF">JCM19241_4857</name>
</gene>
<accession>A0A0B8QM56</accession>
<name>A0A0B8QM56_9VIBR</name>
<protein>
    <submittedName>
        <fullName evidence="1">Uncharacterized protein</fullName>
    </submittedName>
</protein>
<comment type="caution">
    <text evidence="1">The sequence shown here is derived from an EMBL/GenBank/DDBJ whole genome shotgun (WGS) entry which is preliminary data.</text>
</comment>
<dbReference type="EMBL" id="BBSC01000012">
    <property type="protein sequence ID" value="GAM78152.1"/>
    <property type="molecule type" value="Genomic_DNA"/>
</dbReference>
<reference evidence="1 2" key="2">
    <citation type="submission" date="2015-01" db="EMBL/GenBank/DDBJ databases">
        <authorList>
            <consortium name="NBRP consortium"/>
            <person name="Sawabe T."/>
            <person name="Meirelles P."/>
            <person name="Feng G."/>
            <person name="Sayaka M."/>
            <person name="Hattori M."/>
            <person name="Ohkuma M."/>
        </authorList>
    </citation>
    <scope>NUCLEOTIDE SEQUENCE [LARGE SCALE GENOMIC DNA]</scope>
    <source>
        <strain evidence="2">JCM 19241</strain>
    </source>
</reference>
<organism evidence="1 2">
    <name type="scientific">Vibrio ishigakensis</name>
    <dbReference type="NCBI Taxonomy" id="1481914"/>
    <lineage>
        <taxon>Bacteria</taxon>
        <taxon>Pseudomonadati</taxon>
        <taxon>Pseudomonadota</taxon>
        <taxon>Gammaproteobacteria</taxon>
        <taxon>Vibrionales</taxon>
        <taxon>Vibrionaceae</taxon>
        <taxon>Vibrio</taxon>
    </lineage>
</organism>
<sequence length="62" mass="6753">MESYQGINEIAVETKANEITYINAVSHAGFSYTPELVEAKDIEKAKTAIAKYPLVKFGACGK</sequence>
<dbReference type="AlphaFoldDB" id="A0A0B8QM56"/>
<proteinExistence type="predicted"/>
<evidence type="ECO:0000313" key="1">
    <source>
        <dbReference type="EMBL" id="GAM78152.1"/>
    </source>
</evidence>
<reference evidence="1 2" key="1">
    <citation type="submission" date="2015-01" db="EMBL/GenBank/DDBJ databases">
        <title>Vibrio sp. C94 JCM 19241 whole genome shotgun sequence.</title>
        <authorList>
            <person name="Sawabe T."/>
            <person name="Meirelles P."/>
            <person name="Feng G."/>
            <person name="Sayaka M."/>
            <person name="Hattori M."/>
            <person name="Ohkuma M."/>
        </authorList>
    </citation>
    <scope>NUCLEOTIDE SEQUENCE [LARGE SCALE GENOMIC DNA]</scope>
    <source>
        <strain evidence="2">JCM 19241</strain>
    </source>
</reference>